<dbReference type="InterPro" id="IPR001173">
    <property type="entry name" value="Glyco_trans_2-like"/>
</dbReference>
<comment type="similarity">
    <text evidence="1">Belongs to the glycosyltransferase 2 family.</text>
</comment>
<dbReference type="InterPro" id="IPR050834">
    <property type="entry name" value="Glycosyltransf_2"/>
</dbReference>
<organism evidence="5 6">
    <name type="scientific">Prevotella melaninogenica</name>
    <dbReference type="NCBI Taxonomy" id="28132"/>
    <lineage>
        <taxon>Bacteria</taxon>
        <taxon>Pseudomonadati</taxon>
        <taxon>Bacteroidota</taxon>
        <taxon>Bacteroidia</taxon>
        <taxon>Bacteroidales</taxon>
        <taxon>Prevotellaceae</taxon>
        <taxon>Prevotella</taxon>
    </lineage>
</organism>
<proteinExistence type="inferred from homology"/>
<dbReference type="PANTHER" id="PTHR43685">
    <property type="entry name" value="GLYCOSYLTRANSFERASE"/>
    <property type="match status" value="1"/>
</dbReference>
<evidence type="ECO:0000313" key="5">
    <source>
        <dbReference type="EMBL" id="BBA30002.1"/>
    </source>
</evidence>
<dbReference type="Proteomes" id="UP000267517">
    <property type="component" value="Chromosome II"/>
</dbReference>
<evidence type="ECO:0000256" key="3">
    <source>
        <dbReference type="ARBA" id="ARBA00022679"/>
    </source>
</evidence>
<dbReference type="InterPro" id="IPR029044">
    <property type="entry name" value="Nucleotide-diphossugar_trans"/>
</dbReference>
<dbReference type="PANTHER" id="PTHR43685:SF5">
    <property type="entry name" value="GLYCOSYLTRANSFERASE EPSE-RELATED"/>
    <property type="match status" value="1"/>
</dbReference>
<protein>
    <submittedName>
        <fullName evidence="5">Glycosyl transferase</fullName>
    </submittedName>
</protein>
<sequence length="273" mass="32103">MERIDISVLMAVYKKDNPAFLRESLESIFSQTVEAAEVVLLEDGPLTEALYDVIKSFVSRYPTLKVVSYPENRGLGKTLNDGLLLCKYDIVARMDADDICKPNRLEVEYNWLQAHEDYDVIGSWIDEFTDDKMQVKSIRKVPEKYDEIQKYAQYRCPINHPTAMYRKAAVLAVGGYLTEYFPEDYFLWLRMLKNGSKFYNIQESLLWFRYSEETVARRGGWAYACDEVRILVRMLKMGYIPFHVFCQSVVIRFTTRVMPLPIRQRLYNLIRKT</sequence>
<evidence type="ECO:0000259" key="4">
    <source>
        <dbReference type="Pfam" id="PF00535"/>
    </source>
</evidence>
<reference evidence="5 6" key="1">
    <citation type="submission" date="2017-05" db="EMBL/GenBank/DDBJ databases">
        <title>whole genome sequence of Prevotella melaninogenica GAI 07411.</title>
        <authorList>
            <person name="Kondo Y."/>
            <person name="Hoshino T."/>
        </authorList>
    </citation>
    <scope>NUCLEOTIDE SEQUENCE [LARGE SCALE GENOMIC DNA]</scope>
    <source>
        <strain evidence="5 6">GAI 07411</strain>
    </source>
</reference>
<feature type="domain" description="Glycosyltransferase 2-like" evidence="4">
    <location>
        <begin position="7"/>
        <end position="167"/>
    </location>
</feature>
<dbReference type="SUPFAM" id="SSF53448">
    <property type="entry name" value="Nucleotide-diphospho-sugar transferases"/>
    <property type="match status" value="1"/>
</dbReference>
<dbReference type="RefSeq" id="WP_120175088.1">
    <property type="nucleotide sequence ID" value="NZ_AP018050.1"/>
</dbReference>
<dbReference type="OrthoDB" id="9815829at2"/>
<evidence type="ECO:0000256" key="2">
    <source>
        <dbReference type="ARBA" id="ARBA00022676"/>
    </source>
</evidence>
<dbReference type="Pfam" id="PF00535">
    <property type="entry name" value="Glycos_transf_2"/>
    <property type="match status" value="1"/>
</dbReference>
<gene>
    <name evidence="5" type="ORF">PMEL_200529</name>
</gene>
<dbReference type="Gene3D" id="3.90.550.10">
    <property type="entry name" value="Spore Coat Polysaccharide Biosynthesis Protein SpsA, Chain A"/>
    <property type="match status" value="1"/>
</dbReference>
<keyword evidence="2" id="KW-0328">Glycosyltransferase</keyword>
<evidence type="ECO:0000313" key="6">
    <source>
        <dbReference type="Proteomes" id="UP000267517"/>
    </source>
</evidence>
<dbReference type="EMBL" id="AP018050">
    <property type="protein sequence ID" value="BBA30002.1"/>
    <property type="molecule type" value="Genomic_DNA"/>
</dbReference>
<name>A0A250KK48_9BACT</name>
<keyword evidence="3 5" id="KW-0808">Transferase</keyword>
<evidence type="ECO:0000256" key="1">
    <source>
        <dbReference type="ARBA" id="ARBA00006739"/>
    </source>
</evidence>
<dbReference type="GO" id="GO:0016757">
    <property type="term" value="F:glycosyltransferase activity"/>
    <property type="evidence" value="ECO:0007669"/>
    <property type="project" value="UniProtKB-KW"/>
</dbReference>
<accession>A0A250KK48</accession>
<dbReference type="AlphaFoldDB" id="A0A250KK48"/>